<dbReference type="PANTHER" id="PTHR13276">
    <property type="entry name" value="GUANINE NUCLEOTIDE EXCHANGE FACTOR MSS4"/>
    <property type="match status" value="1"/>
</dbReference>
<dbReference type="GO" id="GO:0016020">
    <property type="term" value="C:membrane"/>
    <property type="evidence" value="ECO:0007669"/>
    <property type="project" value="TreeGrafter"/>
</dbReference>
<keyword evidence="1" id="KW-0813">Transport</keyword>
<comment type="caution">
    <text evidence="5">The sequence shown here is derived from an EMBL/GenBank/DDBJ whole genome shotgun (WGS) entry which is preliminary data.</text>
</comment>
<protein>
    <recommendedName>
        <fullName evidence="7">Mss4-like protein</fullName>
    </recommendedName>
</protein>
<feature type="region of interest" description="Disordered" evidence="4">
    <location>
        <begin position="39"/>
        <end position="58"/>
    </location>
</feature>
<dbReference type="PROSITE" id="PS51796">
    <property type="entry name" value="MSS4"/>
    <property type="match status" value="1"/>
</dbReference>
<dbReference type="AlphaFoldDB" id="A0A9W8HAA6"/>
<name>A0A9W8HAA6_9FUNG</name>
<dbReference type="EMBL" id="JANBUL010000109">
    <property type="protein sequence ID" value="KAJ2781301.1"/>
    <property type="molecule type" value="Genomic_DNA"/>
</dbReference>
<keyword evidence="6" id="KW-1185">Reference proteome</keyword>
<dbReference type="OrthoDB" id="30840at2759"/>
<proteinExistence type="predicted"/>
<dbReference type="PANTHER" id="PTHR13276:SF0">
    <property type="entry name" value="GUANINE NUCLEOTIDE EXCHANGE FACTOR MSS4"/>
    <property type="match status" value="1"/>
</dbReference>
<keyword evidence="3" id="KW-0653">Protein transport</keyword>
<dbReference type="Proteomes" id="UP001140217">
    <property type="component" value="Unassembled WGS sequence"/>
</dbReference>
<evidence type="ECO:0008006" key="7">
    <source>
        <dbReference type="Google" id="ProtNLM"/>
    </source>
</evidence>
<dbReference type="InterPro" id="IPR007515">
    <property type="entry name" value="Mss4"/>
</dbReference>
<accession>A0A9W8HAA6</accession>
<dbReference type="GO" id="GO:0006892">
    <property type="term" value="P:post-Golgi vesicle-mediated transport"/>
    <property type="evidence" value="ECO:0007669"/>
    <property type="project" value="TreeGrafter"/>
</dbReference>
<dbReference type="GO" id="GO:0015031">
    <property type="term" value="P:protein transport"/>
    <property type="evidence" value="ECO:0007669"/>
    <property type="project" value="UniProtKB-KW"/>
</dbReference>
<dbReference type="GO" id="GO:0005085">
    <property type="term" value="F:guanyl-nucleotide exchange factor activity"/>
    <property type="evidence" value="ECO:0007669"/>
    <property type="project" value="UniProtKB-KW"/>
</dbReference>
<evidence type="ECO:0000256" key="4">
    <source>
        <dbReference type="SAM" id="MobiDB-lite"/>
    </source>
</evidence>
<sequence length="130" mass="13971">MATPTKNTHVIGCPRPGCRSKILRAGAAELVRRAAGPELPGFAEPVGTGDMPPEVSSALEGGADSSAWFWRVGDMMEFENIGFSKPLNGLKYLSCADCDLAPLGYHDPAAPEREFLVAAGRVVYHREQQQ</sequence>
<evidence type="ECO:0000313" key="6">
    <source>
        <dbReference type="Proteomes" id="UP001140217"/>
    </source>
</evidence>
<dbReference type="GO" id="GO:0005829">
    <property type="term" value="C:cytosol"/>
    <property type="evidence" value="ECO:0007669"/>
    <property type="project" value="TreeGrafter"/>
</dbReference>
<evidence type="ECO:0000313" key="5">
    <source>
        <dbReference type="EMBL" id="KAJ2781301.1"/>
    </source>
</evidence>
<dbReference type="GO" id="GO:0007264">
    <property type="term" value="P:small GTPase-mediated signal transduction"/>
    <property type="evidence" value="ECO:0007669"/>
    <property type="project" value="InterPro"/>
</dbReference>
<gene>
    <name evidence="5" type="ORF">H4R18_002979</name>
</gene>
<reference evidence="5" key="1">
    <citation type="submission" date="2022-07" db="EMBL/GenBank/DDBJ databases">
        <title>Phylogenomic reconstructions and comparative analyses of Kickxellomycotina fungi.</title>
        <authorList>
            <person name="Reynolds N.K."/>
            <person name="Stajich J.E."/>
            <person name="Barry K."/>
            <person name="Grigoriev I.V."/>
            <person name="Crous P."/>
            <person name="Smith M.E."/>
        </authorList>
    </citation>
    <scope>NUCLEOTIDE SEQUENCE</scope>
    <source>
        <strain evidence="5">NBRC 105414</strain>
    </source>
</reference>
<evidence type="ECO:0000256" key="2">
    <source>
        <dbReference type="ARBA" id="ARBA00022658"/>
    </source>
</evidence>
<dbReference type="SUPFAM" id="SSF51316">
    <property type="entry name" value="Mss4-like"/>
    <property type="match status" value="1"/>
</dbReference>
<dbReference type="Pfam" id="PF04421">
    <property type="entry name" value="Mss4"/>
    <property type="match status" value="1"/>
</dbReference>
<dbReference type="Gene3D" id="2.170.150.10">
    <property type="entry name" value="Metal Binding Protein, Guanine Nucleotide Exchange Factor, Chain A"/>
    <property type="match status" value="1"/>
</dbReference>
<evidence type="ECO:0000256" key="1">
    <source>
        <dbReference type="ARBA" id="ARBA00022448"/>
    </source>
</evidence>
<organism evidence="5 6">
    <name type="scientific">Coemansia javaensis</name>
    <dbReference type="NCBI Taxonomy" id="2761396"/>
    <lineage>
        <taxon>Eukaryota</taxon>
        <taxon>Fungi</taxon>
        <taxon>Fungi incertae sedis</taxon>
        <taxon>Zoopagomycota</taxon>
        <taxon>Kickxellomycotina</taxon>
        <taxon>Kickxellomycetes</taxon>
        <taxon>Kickxellales</taxon>
        <taxon>Kickxellaceae</taxon>
        <taxon>Coemansia</taxon>
    </lineage>
</organism>
<dbReference type="InterPro" id="IPR011057">
    <property type="entry name" value="Mss4-like_sf"/>
</dbReference>
<dbReference type="InterPro" id="IPR011323">
    <property type="entry name" value="Mss4/transl-control_tumour"/>
</dbReference>
<dbReference type="GO" id="GO:0008270">
    <property type="term" value="F:zinc ion binding"/>
    <property type="evidence" value="ECO:0007669"/>
    <property type="project" value="TreeGrafter"/>
</dbReference>
<evidence type="ECO:0000256" key="3">
    <source>
        <dbReference type="ARBA" id="ARBA00022927"/>
    </source>
</evidence>
<keyword evidence="2" id="KW-0344">Guanine-nucleotide releasing factor</keyword>